<proteinExistence type="predicted"/>
<name>A0A1J9R261_9PEZI</name>
<organism evidence="2 3">
    <name type="scientific">Diplodia corticola</name>
    <dbReference type="NCBI Taxonomy" id="236234"/>
    <lineage>
        <taxon>Eukaryota</taxon>
        <taxon>Fungi</taxon>
        <taxon>Dikarya</taxon>
        <taxon>Ascomycota</taxon>
        <taxon>Pezizomycotina</taxon>
        <taxon>Dothideomycetes</taxon>
        <taxon>Dothideomycetes incertae sedis</taxon>
        <taxon>Botryosphaeriales</taxon>
        <taxon>Botryosphaeriaceae</taxon>
        <taxon>Diplodia</taxon>
    </lineage>
</organism>
<feature type="compositionally biased region" description="Low complexity" evidence="1">
    <location>
        <begin position="146"/>
        <end position="155"/>
    </location>
</feature>
<feature type="region of interest" description="Disordered" evidence="1">
    <location>
        <begin position="1"/>
        <end position="36"/>
    </location>
</feature>
<dbReference type="AlphaFoldDB" id="A0A1J9R261"/>
<feature type="compositionally biased region" description="Gly residues" evidence="1">
    <location>
        <begin position="388"/>
        <end position="397"/>
    </location>
</feature>
<evidence type="ECO:0000313" key="2">
    <source>
        <dbReference type="EMBL" id="OJD34330.1"/>
    </source>
</evidence>
<feature type="compositionally biased region" description="Polar residues" evidence="1">
    <location>
        <begin position="225"/>
        <end position="236"/>
    </location>
</feature>
<gene>
    <name evidence="2" type="ORF">BKCO1_2400081</name>
</gene>
<dbReference type="OrthoDB" id="5409998at2759"/>
<feature type="compositionally biased region" description="Low complexity" evidence="1">
    <location>
        <begin position="354"/>
        <end position="365"/>
    </location>
</feature>
<evidence type="ECO:0000256" key="1">
    <source>
        <dbReference type="SAM" id="MobiDB-lite"/>
    </source>
</evidence>
<dbReference type="GeneID" id="31013442"/>
<dbReference type="GO" id="GO:0016874">
    <property type="term" value="F:ligase activity"/>
    <property type="evidence" value="ECO:0007669"/>
    <property type="project" value="UniProtKB-KW"/>
</dbReference>
<feature type="compositionally biased region" description="Basic and acidic residues" evidence="1">
    <location>
        <begin position="119"/>
        <end position="133"/>
    </location>
</feature>
<reference evidence="2 3" key="1">
    <citation type="submission" date="2016-10" db="EMBL/GenBank/DDBJ databases">
        <title>Proteomics and genomics reveal pathogen-plant mechanisms compatible with a hemibiotrophic lifestyle of Diplodia corticola.</title>
        <authorList>
            <person name="Fernandes I."/>
            <person name="De Jonge R."/>
            <person name="Van De Peer Y."/>
            <person name="Devreese B."/>
            <person name="Alves A."/>
            <person name="Esteves A.C."/>
        </authorList>
    </citation>
    <scope>NUCLEOTIDE SEQUENCE [LARGE SCALE GENOMIC DNA]</scope>
    <source>
        <strain evidence="2 3">CBS 112549</strain>
    </source>
</reference>
<dbReference type="STRING" id="236234.A0A1J9R261"/>
<feature type="region of interest" description="Disordered" evidence="1">
    <location>
        <begin position="300"/>
        <end position="407"/>
    </location>
</feature>
<comment type="caution">
    <text evidence="2">The sequence shown here is derived from an EMBL/GenBank/DDBJ whole genome shotgun (WGS) entry which is preliminary data.</text>
</comment>
<evidence type="ECO:0000313" key="3">
    <source>
        <dbReference type="Proteomes" id="UP000183809"/>
    </source>
</evidence>
<accession>A0A1J9R261</accession>
<dbReference type="RefSeq" id="XP_020130590.1">
    <property type="nucleotide sequence ID" value="XM_020273182.1"/>
</dbReference>
<feature type="region of interest" description="Disordered" evidence="1">
    <location>
        <begin position="177"/>
        <end position="265"/>
    </location>
</feature>
<feature type="compositionally biased region" description="Basic and acidic residues" evidence="1">
    <location>
        <begin position="317"/>
        <end position="353"/>
    </location>
</feature>
<dbReference type="EMBL" id="MNUE01000024">
    <property type="protein sequence ID" value="OJD34330.1"/>
    <property type="molecule type" value="Genomic_DNA"/>
</dbReference>
<feature type="region of interest" description="Disordered" evidence="1">
    <location>
        <begin position="119"/>
        <end position="163"/>
    </location>
</feature>
<keyword evidence="3" id="KW-1185">Reference proteome</keyword>
<sequence>MAAAAHPTPPDTKPVQAPVTMTTQRQDEKPPRHPHNAGVLLESMQAMLNGALLEVGHSMKNPQRPKLTFPSTQGLHGPRHNNISISASYERFHQCLDEIENELFRAKAVLRRDYAARREEREKREEEEQKRAAEAAQKIAAEKKAAAPAPVVPVKQEQRQQKDIDMADAPAAVIHSSKPTADAPSIAAHTHLPPRPPAIQTQASAGDPAQPAPATGTTDDLFGRTPTTAGVNNNADFDSMFEDFAASNDNEDNGSDTNMDGNDEFDFALLPGLESYANSDTNAADEPGTKDAALEIDFSALDKASDPTKASAADNVKAGREALLKKAEENQKREKEEEEKKKEEEEQKKKDEAQQSQQQQENQDQNDMFGQGDSTFDDLFNYTDFDMGGTGSTGGGDTTFDDDFFNI</sequence>
<protein>
    <submittedName>
        <fullName evidence="2">Tubulin-tyrsoine ligase-like protein</fullName>
    </submittedName>
</protein>
<keyword evidence="2" id="KW-0436">Ligase</keyword>
<dbReference type="Proteomes" id="UP000183809">
    <property type="component" value="Unassembled WGS sequence"/>
</dbReference>